<keyword evidence="3" id="KW-0813">Transport</keyword>
<evidence type="ECO:0000256" key="4">
    <source>
        <dbReference type="ARBA" id="ARBA00022452"/>
    </source>
</evidence>
<keyword evidence="9" id="KW-0998">Cell outer membrane</keyword>
<keyword evidence="6" id="KW-0812">Transmembrane</keyword>
<evidence type="ECO:0000259" key="10">
    <source>
        <dbReference type="Pfam" id="PF13953"/>
    </source>
</evidence>
<feature type="domain" description="PapC-like C-terminal" evidence="10">
    <location>
        <begin position="747"/>
        <end position="803"/>
    </location>
</feature>
<dbReference type="InterPro" id="IPR037224">
    <property type="entry name" value="PapC_N_sf"/>
</dbReference>
<dbReference type="Pfam" id="PF13954">
    <property type="entry name" value="PapC_N"/>
    <property type="match status" value="1"/>
</dbReference>
<dbReference type="Gene3D" id="2.60.40.3110">
    <property type="match status" value="1"/>
</dbReference>
<evidence type="ECO:0000256" key="3">
    <source>
        <dbReference type="ARBA" id="ARBA00022448"/>
    </source>
</evidence>
<evidence type="ECO:0000313" key="12">
    <source>
        <dbReference type="EMBL" id="RJT12931.1"/>
    </source>
</evidence>
<evidence type="ECO:0000256" key="2">
    <source>
        <dbReference type="ARBA" id="ARBA00008064"/>
    </source>
</evidence>
<dbReference type="Proteomes" id="UP000284119">
    <property type="component" value="Unassembled WGS sequence"/>
</dbReference>
<dbReference type="Pfam" id="PF13953">
    <property type="entry name" value="PapC_C"/>
    <property type="match status" value="1"/>
</dbReference>
<dbReference type="Gene3D" id="2.60.40.2070">
    <property type="match status" value="1"/>
</dbReference>
<dbReference type="PANTHER" id="PTHR30451">
    <property type="entry name" value="OUTER MEMBRANE USHER PROTEIN"/>
    <property type="match status" value="1"/>
</dbReference>
<dbReference type="InterPro" id="IPR000015">
    <property type="entry name" value="Fimb_usher"/>
</dbReference>
<dbReference type="InterPro" id="IPR043142">
    <property type="entry name" value="PapC-like_C_sf"/>
</dbReference>
<gene>
    <name evidence="12" type="ORF">D5396_13220</name>
</gene>
<dbReference type="Pfam" id="PF00577">
    <property type="entry name" value="Usher"/>
    <property type="match status" value="1"/>
</dbReference>
<dbReference type="InterPro" id="IPR025885">
    <property type="entry name" value="PapC_N"/>
</dbReference>
<evidence type="ECO:0000313" key="13">
    <source>
        <dbReference type="Proteomes" id="UP000284119"/>
    </source>
</evidence>
<evidence type="ECO:0000256" key="5">
    <source>
        <dbReference type="ARBA" id="ARBA00022558"/>
    </source>
</evidence>
<feature type="domain" description="PapC N-terminal" evidence="11">
    <location>
        <begin position="17"/>
        <end position="159"/>
    </location>
</feature>
<dbReference type="EMBL" id="RAHG01000005">
    <property type="protein sequence ID" value="RJT12931.1"/>
    <property type="molecule type" value="Genomic_DNA"/>
</dbReference>
<comment type="similarity">
    <text evidence="2">Belongs to the fimbrial export usher family.</text>
</comment>
<dbReference type="InterPro" id="IPR025949">
    <property type="entry name" value="PapC-like_C"/>
</dbReference>
<keyword evidence="7" id="KW-0732">Signal</keyword>
<keyword evidence="13" id="KW-1185">Reference proteome</keyword>
<evidence type="ECO:0000256" key="8">
    <source>
        <dbReference type="ARBA" id="ARBA00023136"/>
    </source>
</evidence>
<comment type="caution">
    <text evidence="12">The sequence shown here is derived from an EMBL/GenBank/DDBJ whole genome shotgun (WGS) entry which is preliminary data.</text>
</comment>
<keyword evidence="8" id="KW-0472">Membrane</keyword>
<evidence type="ECO:0000256" key="9">
    <source>
        <dbReference type="ARBA" id="ARBA00023237"/>
    </source>
</evidence>
<accession>A0ABX9P077</accession>
<evidence type="ECO:0000256" key="7">
    <source>
        <dbReference type="ARBA" id="ARBA00022729"/>
    </source>
</evidence>
<dbReference type="RefSeq" id="WP_112163946.1">
    <property type="nucleotide sequence ID" value="NZ_RAHG01000005.1"/>
</dbReference>
<dbReference type="Gene3D" id="2.60.40.2610">
    <property type="entry name" value="Outer membrane usher protein FimD, plug domain"/>
    <property type="match status" value="1"/>
</dbReference>
<dbReference type="Gene3D" id="3.10.20.410">
    <property type="match status" value="1"/>
</dbReference>
<evidence type="ECO:0000256" key="6">
    <source>
        <dbReference type="ARBA" id="ARBA00022692"/>
    </source>
</evidence>
<keyword evidence="5" id="KW-1029">Fimbrium biogenesis</keyword>
<sequence>MACALTTPLAWAEDSFFDLNSLEISEEEKRNLASDLRMSAGKQIPGSYPVNIYVNRKFVTHQNVVFIQQDEQFIPQLTKPLLQDMRLRTHTLPGLKHLADDQPVSDITKVLPGTRVEADVLSGRLNITVPADYLLPKGETLPQEWDHGLPMVFTNINASGYQTQRQNGRDSENQYVNLTNGVNLGAWRIRNKSYYQKTAYSAAFTSDKTWISRDIHSLLSRFSAGETETTGLVIESIRFIGASLESVSAMQSSRDNGFGPQIQGTALSNATVQVSQNNRMIYQTFVPPGDFVLRDVSVSNAGELDVSVTEEDGTVRTFTVPVSTSATLLRPGNMKYSLSIGQHDNDTDTWSDGSSRNVTHRDARKRFVQGELIYGANNTATVLSGALMSEDYQHAALGMGLNLGNLGSLTPIAGGAKSVLADGSDKQGYFTQLTYQKYLTPTQTYLSLSRANYTRDFYTFDDINQYSTTSKKNSVKSTTSLSASQNLADWGTLRISAYDKKYYNMQSDRLSYSASWNTQVLGSSLTLSVNRSENKYTQVTENIMGATVSIPFSIFSRNAPSARLYNSYTQSSRGNNSLTSRVTGSAKDLPLDYSVSQSFDRTTDGRHSRSQAISATYSSPVGQGMLGYSNMNSESQSYQWRWKSAVVAHPYGITLAPNILSESTSAVLVKTEGSAGVKVKNRRDVVTNRKGHAIVPTAQAYRQSNINLDASSFGDYTEILDTQKTVIPTHGALALAEFQTSVGYRVLFAITRNGKPLPFGSTLANDANSIANSDGEIYVSGVKDRQILTVNIGEKSECIVTFDKTQATEHSGLYVLNAQCL</sequence>
<evidence type="ECO:0000256" key="1">
    <source>
        <dbReference type="ARBA" id="ARBA00004571"/>
    </source>
</evidence>
<dbReference type="InterPro" id="IPR042186">
    <property type="entry name" value="FimD_plug_dom"/>
</dbReference>
<reference evidence="12 13" key="1">
    <citation type="submission" date="2018-09" db="EMBL/GenBank/DDBJ databases">
        <authorList>
            <person name="Le Fleche-Mateos A."/>
        </authorList>
    </citation>
    <scope>NUCLEOTIDE SEQUENCE [LARGE SCALE GENOMIC DNA]</scope>
    <source>
        <strain evidence="12 13">DSM 30078</strain>
    </source>
</reference>
<protein>
    <submittedName>
        <fullName evidence="12">Fimbrial biogenesis outer membrane usher protein</fullName>
    </submittedName>
</protein>
<evidence type="ECO:0000259" key="11">
    <source>
        <dbReference type="Pfam" id="PF13954"/>
    </source>
</evidence>
<dbReference type="SUPFAM" id="SSF141729">
    <property type="entry name" value="FimD N-terminal domain-like"/>
    <property type="match status" value="1"/>
</dbReference>
<dbReference type="PANTHER" id="PTHR30451:SF21">
    <property type="entry name" value="FIMBRIAL USHER DOMAIN-CONTAINING PROTEIN YDET-RELATED"/>
    <property type="match status" value="1"/>
</dbReference>
<name>A0ABX9P077_9GAMM</name>
<proteinExistence type="inferred from homology"/>
<keyword evidence="4" id="KW-1134">Transmembrane beta strand</keyword>
<comment type="subcellular location">
    <subcellularLocation>
        <location evidence="1">Cell outer membrane</location>
        <topology evidence="1">Multi-pass membrane protein</topology>
    </subcellularLocation>
</comment>
<organism evidence="12 13">
    <name type="scientific">Rahnella inusitata</name>
    <dbReference type="NCBI Taxonomy" id="58169"/>
    <lineage>
        <taxon>Bacteria</taxon>
        <taxon>Pseudomonadati</taxon>
        <taxon>Pseudomonadota</taxon>
        <taxon>Gammaproteobacteria</taxon>
        <taxon>Enterobacterales</taxon>
        <taxon>Yersiniaceae</taxon>
        <taxon>Rahnella</taxon>
    </lineage>
</organism>